<dbReference type="InterPro" id="IPR000212">
    <property type="entry name" value="DNA_helicase_UvrD/REP"/>
</dbReference>
<evidence type="ECO:0000259" key="6">
    <source>
        <dbReference type="PROSITE" id="PS51198"/>
    </source>
</evidence>
<protein>
    <submittedName>
        <fullName evidence="7">Superfamily I DNA or RNA helicase</fullName>
    </submittedName>
</protein>
<dbReference type="PROSITE" id="PS51198">
    <property type="entry name" value="UVRD_HELICASE_ATP_BIND"/>
    <property type="match status" value="1"/>
</dbReference>
<gene>
    <name evidence="7" type="ORF">GA0061103_0671</name>
</gene>
<dbReference type="AlphaFoldDB" id="A0A1C3XBQ4"/>
<keyword evidence="3 5" id="KW-0347">Helicase</keyword>
<reference evidence="8" key="1">
    <citation type="submission" date="2016-08" db="EMBL/GenBank/DDBJ databases">
        <authorList>
            <person name="Varghese N."/>
            <person name="Submissions Spin"/>
        </authorList>
    </citation>
    <scope>NUCLEOTIDE SEQUENCE [LARGE SCALE GENOMIC DNA]</scope>
    <source>
        <strain evidence="8">HAMBI 2975</strain>
    </source>
</reference>
<dbReference type="OrthoDB" id="9810135at2"/>
<accession>A0A1C3XBQ4</accession>
<dbReference type="EMBL" id="FMAG01000014">
    <property type="protein sequence ID" value="SCB49727.1"/>
    <property type="molecule type" value="Genomic_DNA"/>
</dbReference>
<dbReference type="GO" id="GO:0003677">
    <property type="term" value="F:DNA binding"/>
    <property type="evidence" value="ECO:0007669"/>
    <property type="project" value="InterPro"/>
</dbReference>
<keyword evidence="2 5" id="KW-0378">Hydrolase</keyword>
<sequence>MFIPPDISAEDVNWVCGTMGLPNHAFTGLDGTDPRMAVLRRTDSVDVEACPGSGKTTLLVAKLAILARRWRWSRAGMCVLSHTNAARDEIASRLSASPEGAALLQYPHFIGTIHGFANEFLAIPYLRSKNNPIKMIDTDIALSRRWAKVPRATKAFLDRKNNGDGRAFLRYSRADFGGGKMSTLGEHTPTYGALRAICEESSREGYFCYDELFIWAGMLLDEQPSAAASLRARFPMLFLDEVQDNDESQSSLLHRVFMQGDDPCRRQRFGDSNQAIYQSAAVTVGATTDTFPGAIRANLPNSFRFGGVIADLANPFGLMPQGLVGLGAGPHHSPTILLFNDGSVRSVLPEYGSLLSETFSEQELSAGVFTAVAGVHKRGENDRIPRWMGHYAPAYDPDISSREAYPSSFSQFLMAGYREAQRTRLSQPIARAVAQGMLELLRRADYDLSEIKPRNPHAFLLTVLTGEALVRYKQLLDFLIVNVGVISLSLWRDFVGVIVRVIAEETAGKAIGAREFLDFLQWKQLDEVPAGSPTVASNVFAYPAEDPKVKIRLGSIHSVKGETHTATLVLDSFFHDHHLSALKPWILGGKAGKGAEGSRIQGRLKLHYVAMTRPAQLLCLAMRSDVFSANERAQLVARGWTVRECPPHAV</sequence>
<evidence type="ECO:0000256" key="2">
    <source>
        <dbReference type="ARBA" id="ARBA00022801"/>
    </source>
</evidence>
<keyword evidence="8" id="KW-1185">Reference proteome</keyword>
<feature type="binding site" evidence="5">
    <location>
        <begin position="49"/>
        <end position="56"/>
    </location>
    <ligand>
        <name>ATP</name>
        <dbReference type="ChEBI" id="CHEBI:30616"/>
    </ligand>
</feature>
<organism evidence="7 8">
    <name type="scientific">Rhizobium multihospitium</name>
    <dbReference type="NCBI Taxonomy" id="410764"/>
    <lineage>
        <taxon>Bacteria</taxon>
        <taxon>Pseudomonadati</taxon>
        <taxon>Pseudomonadota</taxon>
        <taxon>Alphaproteobacteria</taxon>
        <taxon>Hyphomicrobiales</taxon>
        <taxon>Rhizobiaceae</taxon>
        <taxon>Rhizobium/Agrobacterium group</taxon>
        <taxon>Rhizobium</taxon>
    </lineage>
</organism>
<evidence type="ECO:0000256" key="5">
    <source>
        <dbReference type="PROSITE-ProRule" id="PRU00560"/>
    </source>
</evidence>
<evidence type="ECO:0000313" key="7">
    <source>
        <dbReference type="EMBL" id="SCB49727.1"/>
    </source>
</evidence>
<dbReference type="STRING" id="410764.GA0061103_0671"/>
<evidence type="ECO:0000256" key="1">
    <source>
        <dbReference type="ARBA" id="ARBA00022741"/>
    </source>
</evidence>
<dbReference type="GO" id="GO:0016787">
    <property type="term" value="F:hydrolase activity"/>
    <property type="evidence" value="ECO:0007669"/>
    <property type="project" value="UniProtKB-UniRule"/>
</dbReference>
<dbReference type="SUPFAM" id="SSF52540">
    <property type="entry name" value="P-loop containing nucleoside triphosphate hydrolases"/>
    <property type="match status" value="1"/>
</dbReference>
<evidence type="ECO:0000313" key="8">
    <source>
        <dbReference type="Proteomes" id="UP000199101"/>
    </source>
</evidence>
<evidence type="ECO:0000256" key="3">
    <source>
        <dbReference type="ARBA" id="ARBA00022806"/>
    </source>
</evidence>
<proteinExistence type="predicted"/>
<keyword evidence="1 5" id="KW-0547">Nucleotide-binding</keyword>
<dbReference type="PANTHER" id="PTHR11070">
    <property type="entry name" value="UVRD / RECB / PCRA DNA HELICASE FAMILY MEMBER"/>
    <property type="match status" value="1"/>
</dbReference>
<name>A0A1C3XBQ4_9HYPH</name>
<dbReference type="Pfam" id="PF00580">
    <property type="entry name" value="UvrD-helicase"/>
    <property type="match status" value="1"/>
</dbReference>
<evidence type="ECO:0000256" key="4">
    <source>
        <dbReference type="ARBA" id="ARBA00022840"/>
    </source>
</evidence>
<dbReference type="GO" id="GO:0003678">
    <property type="term" value="F:DNA helicase activity"/>
    <property type="evidence" value="ECO:0007669"/>
    <property type="project" value="InterPro"/>
</dbReference>
<dbReference type="InterPro" id="IPR014016">
    <property type="entry name" value="UvrD-like_ATP-bd"/>
</dbReference>
<dbReference type="GO" id="GO:0005524">
    <property type="term" value="F:ATP binding"/>
    <property type="evidence" value="ECO:0007669"/>
    <property type="project" value="UniProtKB-UniRule"/>
</dbReference>
<dbReference type="InterPro" id="IPR027417">
    <property type="entry name" value="P-loop_NTPase"/>
</dbReference>
<dbReference type="Gene3D" id="3.40.50.300">
    <property type="entry name" value="P-loop containing nucleotide triphosphate hydrolases"/>
    <property type="match status" value="1"/>
</dbReference>
<feature type="domain" description="UvrD-like helicase ATP-binding" evidence="6">
    <location>
        <begin position="28"/>
        <end position="306"/>
    </location>
</feature>
<dbReference type="Proteomes" id="UP000199101">
    <property type="component" value="Unassembled WGS sequence"/>
</dbReference>
<keyword evidence="4 5" id="KW-0067">ATP-binding</keyword>